<feature type="transmembrane region" description="Helical" evidence="1">
    <location>
        <begin position="57"/>
        <end position="76"/>
    </location>
</feature>
<feature type="transmembrane region" description="Helical" evidence="1">
    <location>
        <begin position="151"/>
        <end position="167"/>
    </location>
</feature>
<gene>
    <name evidence="3" type="ORF">METZ01_LOCUS215477</name>
</gene>
<feature type="transmembrane region" description="Helical" evidence="1">
    <location>
        <begin position="251"/>
        <end position="271"/>
    </location>
</feature>
<dbReference type="Gene3D" id="1.10.3730.20">
    <property type="match status" value="1"/>
</dbReference>
<organism evidence="3">
    <name type="scientific">marine metagenome</name>
    <dbReference type="NCBI Taxonomy" id="408172"/>
    <lineage>
        <taxon>unclassified sequences</taxon>
        <taxon>metagenomes</taxon>
        <taxon>ecological metagenomes</taxon>
    </lineage>
</organism>
<proteinExistence type="predicted"/>
<feature type="transmembrane region" description="Helical" evidence="1">
    <location>
        <begin position="31"/>
        <end position="51"/>
    </location>
</feature>
<feature type="transmembrane region" description="Helical" evidence="1">
    <location>
        <begin position="114"/>
        <end position="131"/>
    </location>
</feature>
<dbReference type="InterPro" id="IPR037185">
    <property type="entry name" value="EmrE-like"/>
</dbReference>
<feature type="transmembrane region" description="Helical" evidence="1">
    <location>
        <begin position="187"/>
        <end position="210"/>
    </location>
</feature>
<dbReference type="Pfam" id="PF00892">
    <property type="entry name" value="EamA"/>
    <property type="match status" value="1"/>
</dbReference>
<name>A0A382FK87_9ZZZZ</name>
<keyword evidence="1" id="KW-1133">Transmembrane helix</keyword>
<dbReference type="InterPro" id="IPR000620">
    <property type="entry name" value="EamA_dom"/>
</dbReference>
<evidence type="ECO:0000313" key="3">
    <source>
        <dbReference type="EMBL" id="SVB62623.1"/>
    </source>
</evidence>
<sequence length="297" mass="32765">MTASVIILVLLSALFHAFWNYLSKVSYSPQLFLAWVAIVNIAISIAVFLVRTPVIPSSIWVYIIASGIVHFFYLASLSQAYTSGEISYVYPIARSAPGLIPIFAALILHEKISWQGVLGISCTLVSVYMFIQPEGLYTLPKLLEYLKKPEAIWSFSTLGTIIVYSILDKKGMSEFYNQVGGSDIVNAVVYLLAESLLSAGLYVGYVFYRFPWREIVTIGQHSGVQIFISTLLKISSYSLILYALMTESVSYISAIRQFSVIFVVLLGGFNLGESQLKLRLIAGATMVIGVFLLATSA</sequence>
<keyword evidence="1" id="KW-0472">Membrane</keyword>
<dbReference type="SUPFAM" id="SSF103481">
    <property type="entry name" value="Multidrug resistance efflux transporter EmrE"/>
    <property type="match status" value="2"/>
</dbReference>
<keyword evidence="1" id="KW-0812">Transmembrane</keyword>
<protein>
    <recommendedName>
        <fullName evidence="2">EamA domain-containing protein</fullName>
    </recommendedName>
</protein>
<reference evidence="3" key="1">
    <citation type="submission" date="2018-05" db="EMBL/GenBank/DDBJ databases">
        <authorList>
            <person name="Lanie J.A."/>
            <person name="Ng W.-L."/>
            <person name="Kazmierczak K.M."/>
            <person name="Andrzejewski T.M."/>
            <person name="Davidsen T.M."/>
            <person name="Wayne K.J."/>
            <person name="Tettelin H."/>
            <person name="Glass J.I."/>
            <person name="Rusch D."/>
            <person name="Podicherti R."/>
            <person name="Tsui H.-C.T."/>
            <person name="Winkler M.E."/>
        </authorList>
    </citation>
    <scope>NUCLEOTIDE SEQUENCE</scope>
</reference>
<feature type="transmembrane region" description="Helical" evidence="1">
    <location>
        <begin position="278"/>
        <end position="296"/>
    </location>
</feature>
<evidence type="ECO:0000259" key="2">
    <source>
        <dbReference type="Pfam" id="PF00892"/>
    </source>
</evidence>
<feature type="transmembrane region" description="Helical" evidence="1">
    <location>
        <begin position="6"/>
        <end position="22"/>
    </location>
</feature>
<evidence type="ECO:0000256" key="1">
    <source>
        <dbReference type="SAM" id="Phobius"/>
    </source>
</evidence>
<dbReference type="GO" id="GO:0016020">
    <property type="term" value="C:membrane"/>
    <property type="evidence" value="ECO:0007669"/>
    <property type="project" value="InterPro"/>
</dbReference>
<feature type="transmembrane region" description="Helical" evidence="1">
    <location>
        <begin position="222"/>
        <end position="245"/>
    </location>
</feature>
<feature type="domain" description="EamA" evidence="2">
    <location>
        <begin position="5"/>
        <end position="130"/>
    </location>
</feature>
<dbReference type="AlphaFoldDB" id="A0A382FK87"/>
<feature type="transmembrane region" description="Helical" evidence="1">
    <location>
        <begin position="88"/>
        <end position="108"/>
    </location>
</feature>
<dbReference type="EMBL" id="UINC01050077">
    <property type="protein sequence ID" value="SVB62623.1"/>
    <property type="molecule type" value="Genomic_DNA"/>
</dbReference>
<accession>A0A382FK87</accession>